<evidence type="ECO:0000313" key="3">
    <source>
        <dbReference type="Proteomes" id="UP000237105"/>
    </source>
</evidence>
<dbReference type="Gene3D" id="3.90.1150.10">
    <property type="entry name" value="Aspartate Aminotransferase, domain 1"/>
    <property type="match status" value="1"/>
</dbReference>
<dbReference type="Gene3D" id="3.40.640.10">
    <property type="entry name" value="Type I PLP-dependent aspartate aminotransferase-like (Major domain)"/>
    <property type="match status" value="1"/>
</dbReference>
<dbReference type="InterPro" id="IPR015424">
    <property type="entry name" value="PyrdxlP-dep_Trfase"/>
</dbReference>
<sequence length="254" mass="28822">MLSEKLKMMMKSRDQWFLSHMATPPGSLAFRLLPQPKMRCPRCQAQLLRTVSVFIRRADDVYVTLGCTQAIEIVTEALARPGANVLLPRPGFSHYEARAACTNLEVRHYNLIPEQGWEIDLENVKALSDENTICHGHYKSWQSLWKCLHPRAFGQGIQVKLNISLLDDTNDDLEFCLKLAQEQSVVIVPGMALGMKNWLRTTFAIEPSLLEDGLRRINAFCKGMPKSNEIFWGRSSLCSILLMGSEINSMLIKK</sequence>
<dbReference type="OrthoDB" id="7042322at2759"/>
<dbReference type="PANTHER" id="PTHR45744:SF11">
    <property type="entry name" value="TYROSINE AMINOTRANSFERASE"/>
    <property type="match status" value="1"/>
</dbReference>
<proteinExistence type="predicted"/>
<accession>A0A2P5AE86</accession>
<dbReference type="InterPro" id="IPR015422">
    <property type="entry name" value="PyrdxlP-dep_Trfase_small"/>
</dbReference>
<comment type="caution">
    <text evidence="2">The sequence shown here is derived from an EMBL/GenBank/DDBJ whole genome shotgun (WGS) entry which is preliminary data.</text>
</comment>
<dbReference type="InterPro" id="IPR004839">
    <property type="entry name" value="Aminotransferase_I/II_large"/>
</dbReference>
<dbReference type="InterPro" id="IPR015421">
    <property type="entry name" value="PyrdxlP-dep_Trfase_major"/>
</dbReference>
<dbReference type="STRING" id="3476.A0A2P5AE86"/>
<evidence type="ECO:0000313" key="2">
    <source>
        <dbReference type="EMBL" id="PON34848.1"/>
    </source>
</evidence>
<dbReference type="Proteomes" id="UP000237105">
    <property type="component" value="Unassembled WGS sequence"/>
</dbReference>
<organism evidence="2 3">
    <name type="scientific">Parasponia andersonii</name>
    <name type="common">Sponia andersonii</name>
    <dbReference type="NCBI Taxonomy" id="3476"/>
    <lineage>
        <taxon>Eukaryota</taxon>
        <taxon>Viridiplantae</taxon>
        <taxon>Streptophyta</taxon>
        <taxon>Embryophyta</taxon>
        <taxon>Tracheophyta</taxon>
        <taxon>Spermatophyta</taxon>
        <taxon>Magnoliopsida</taxon>
        <taxon>eudicotyledons</taxon>
        <taxon>Gunneridae</taxon>
        <taxon>Pentapetalae</taxon>
        <taxon>rosids</taxon>
        <taxon>fabids</taxon>
        <taxon>Rosales</taxon>
        <taxon>Cannabaceae</taxon>
        <taxon>Parasponia</taxon>
    </lineage>
</organism>
<name>A0A2P5AE86_PARAD</name>
<evidence type="ECO:0000259" key="1">
    <source>
        <dbReference type="Pfam" id="PF00155"/>
    </source>
</evidence>
<dbReference type="SUPFAM" id="SSF53383">
    <property type="entry name" value="PLP-dependent transferases"/>
    <property type="match status" value="1"/>
</dbReference>
<dbReference type="GO" id="GO:0006572">
    <property type="term" value="P:L-tyrosine catabolic process"/>
    <property type="evidence" value="ECO:0007669"/>
    <property type="project" value="TreeGrafter"/>
</dbReference>
<dbReference type="AlphaFoldDB" id="A0A2P5AE86"/>
<dbReference type="GO" id="GO:0004838">
    <property type="term" value="F:L-tyrosine-2-oxoglutarate transaminase activity"/>
    <property type="evidence" value="ECO:0007669"/>
    <property type="project" value="TreeGrafter"/>
</dbReference>
<dbReference type="GO" id="GO:0030170">
    <property type="term" value="F:pyridoxal phosphate binding"/>
    <property type="evidence" value="ECO:0007669"/>
    <property type="project" value="InterPro"/>
</dbReference>
<dbReference type="Pfam" id="PF00155">
    <property type="entry name" value="Aminotran_1_2"/>
    <property type="match status" value="1"/>
</dbReference>
<feature type="domain" description="Aminotransferase class I/classII large" evidence="1">
    <location>
        <begin position="56"/>
        <end position="130"/>
    </location>
</feature>
<dbReference type="EMBL" id="JXTB01000640">
    <property type="protein sequence ID" value="PON34848.1"/>
    <property type="molecule type" value="Genomic_DNA"/>
</dbReference>
<keyword evidence="3" id="KW-1185">Reference proteome</keyword>
<protein>
    <submittedName>
        <fullName evidence="2">Aspartate 1-decarboxylase, pyridoxal-dependent</fullName>
    </submittedName>
</protein>
<gene>
    <name evidence="2" type="ORF">PanWU01x14_341150</name>
</gene>
<reference evidence="3" key="1">
    <citation type="submission" date="2016-06" db="EMBL/GenBank/DDBJ databases">
        <title>Parallel loss of symbiosis genes in relatives of nitrogen-fixing non-legume Parasponia.</title>
        <authorList>
            <person name="Van Velzen R."/>
            <person name="Holmer R."/>
            <person name="Bu F."/>
            <person name="Rutten L."/>
            <person name="Van Zeijl A."/>
            <person name="Liu W."/>
            <person name="Santuari L."/>
            <person name="Cao Q."/>
            <person name="Sharma T."/>
            <person name="Shen D."/>
            <person name="Roswanjaya Y."/>
            <person name="Wardhani T."/>
            <person name="Kalhor M.S."/>
            <person name="Jansen J."/>
            <person name="Van den Hoogen J."/>
            <person name="Gungor B."/>
            <person name="Hartog M."/>
            <person name="Hontelez J."/>
            <person name="Verver J."/>
            <person name="Yang W.-C."/>
            <person name="Schijlen E."/>
            <person name="Repin R."/>
            <person name="Schilthuizen M."/>
            <person name="Schranz E."/>
            <person name="Heidstra R."/>
            <person name="Miyata K."/>
            <person name="Fedorova E."/>
            <person name="Kohlen W."/>
            <person name="Bisseling T."/>
            <person name="Smit S."/>
            <person name="Geurts R."/>
        </authorList>
    </citation>
    <scope>NUCLEOTIDE SEQUENCE [LARGE SCALE GENOMIC DNA]</scope>
    <source>
        <strain evidence="3">cv. WU1-14</strain>
    </source>
</reference>
<dbReference type="PANTHER" id="PTHR45744">
    <property type="entry name" value="TYROSINE AMINOTRANSFERASE"/>
    <property type="match status" value="1"/>
</dbReference>